<evidence type="ECO:0000256" key="6">
    <source>
        <dbReference type="ARBA" id="ARBA00023136"/>
    </source>
</evidence>
<dbReference type="PANTHER" id="PTHR22811">
    <property type="entry name" value="TRANSMEMBRANE EMP24 DOMAIN-CONTAINING PROTEIN"/>
    <property type="match status" value="1"/>
</dbReference>
<evidence type="ECO:0000256" key="3">
    <source>
        <dbReference type="ARBA" id="ARBA00022692"/>
    </source>
</evidence>
<dbReference type="InterPro" id="IPR044730">
    <property type="entry name" value="RNase_H-like_dom_plant"/>
</dbReference>
<dbReference type="GO" id="GO:0012505">
    <property type="term" value="C:endomembrane system"/>
    <property type="evidence" value="ECO:0007669"/>
    <property type="project" value="UniProtKB-SubCell"/>
</dbReference>
<protein>
    <submittedName>
        <fullName evidence="11">Transmembrane emp24 domain-containing protein p24beta3-like</fullName>
    </submittedName>
</protein>
<comment type="caution">
    <text evidence="11">The sequence shown here is derived from an EMBL/GenBank/DDBJ whole genome shotgun (WGS) entry which is preliminary data.</text>
</comment>
<dbReference type="PROSITE" id="PS50866">
    <property type="entry name" value="GOLD"/>
    <property type="match status" value="1"/>
</dbReference>
<evidence type="ECO:0000256" key="9">
    <source>
        <dbReference type="SAM" id="Phobius"/>
    </source>
</evidence>
<dbReference type="Pfam" id="PF13456">
    <property type="entry name" value="RVT_3"/>
    <property type="match status" value="1"/>
</dbReference>
<dbReference type="EMBL" id="JAAIUW010000013">
    <property type="protein sequence ID" value="KAF7804716.1"/>
    <property type="molecule type" value="Genomic_DNA"/>
</dbReference>
<keyword evidence="12" id="KW-1185">Reference proteome</keyword>
<reference evidence="11" key="1">
    <citation type="submission" date="2020-09" db="EMBL/GenBank/DDBJ databases">
        <title>Genome-Enabled Discovery of Anthraquinone Biosynthesis in Senna tora.</title>
        <authorList>
            <person name="Kang S.-H."/>
            <person name="Pandey R.P."/>
            <person name="Lee C.-M."/>
            <person name="Sim J.-S."/>
            <person name="Jeong J.-T."/>
            <person name="Choi B.-S."/>
            <person name="Jung M."/>
            <person name="Ginzburg D."/>
            <person name="Zhao K."/>
            <person name="Won S.Y."/>
            <person name="Oh T.-J."/>
            <person name="Yu Y."/>
            <person name="Kim N.-H."/>
            <person name="Lee O.R."/>
            <person name="Lee T.-H."/>
            <person name="Bashyal P."/>
            <person name="Kim T.-S."/>
            <person name="Lee W.-H."/>
            <person name="Kawkins C."/>
            <person name="Kim C.-K."/>
            <person name="Kim J.S."/>
            <person name="Ahn B.O."/>
            <person name="Rhee S.Y."/>
            <person name="Sohng J.K."/>
        </authorList>
    </citation>
    <scope>NUCLEOTIDE SEQUENCE</scope>
    <source>
        <tissue evidence="11">Leaf</tissue>
    </source>
</reference>
<feature type="domain" description="GOLD" evidence="10">
    <location>
        <begin position="68"/>
        <end position="154"/>
    </location>
</feature>
<organism evidence="11 12">
    <name type="scientific">Senna tora</name>
    <dbReference type="NCBI Taxonomy" id="362788"/>
    <lineage>
        <taxon>Eukaryota</taxon>
        <taxon>Viridiplantae</taxon>
        <taxon>Streptophyta</taxon>
        <taxon>Embryophyta</taxon>
        <taxon>Tracheophyta</taxon>
        <taxon>Spermatophyta</taxon>
        <taxon>Magnoliopsida</taxon>
        <taxon>eudicotyledons</taxon>
        <taxon>Gunneridae</taxon>
        <taxon>Pentapetalae</taxon>
        <taxon>rosids</taxon>
        <taxon>fabids</taxon>
        <taxon>Fabales</taxon>
        <taxon>Fabaceae</taxon>
        <taxon>Caesalpinioideae</taxon>
        <taxon>Cassia clade</taxon>
        <taxon>Senna</taxon>
    </lineage>
</organism>
<dbReference type="InterPro" id="IPR012337">
    <property type="entry name" value="RNaseH-like_sf"/>
</dbReference>
<accession>A0A834SJS4</accession>
<evidence type="ECO:0000256" key="7">
    <source>
        <dbReference type="ARBA" id="ARBA00037847"/>
    </source>
</evidence>
<dbReference type="OrthoDB" id="1929172at2759"/>
<dbReference type="GO" id="GO:0004523">
    <property type="term" value="F:RNA-DNA hybrid ribonuclease activity"/>
    <property type="evidence" value="ECO:0007669"/>
    <property type="project" value="InterPro"/>
</dbReference>
<comment type="similarity">
    <text evidence="2 8">Belongs to the EMP24/GP25L family.</text>
</comment>
<dbReference type="InterPro" id="IPR002156">
    <property type="entry name" value="RNaseH_domain"/>
</dbReference>
<dbReference type="SUPFAM" id="SSF53098">
    <property type="entry name" value="Ribonuclease H-like"/>
    <property type="match status" value="1"/>
</dbReference>
<keyword evidence="5 9" id="KW-1133">Transmembrane helix</keyword>
<dbReference type="SUPFAM" id="SSF101576">
    <property type="entry name" value="Supernatant protein factor (SPF), C-terminal domain"/>
    <property type="match status" value="1"/>
</dbReference>
<evidence type="ECO:0000313" key="12">
    <source>
        <dbReference type="Proteomes" id="UP000634136"/>
    </source>
</evidence>
<dbReference type="GO" id="GO:0016020">
    <property type="term" value="C:membrane"/>
    <property type="evidence" value="ECO:0007669"/>
    <property type="project" value="UniProtKB-SubCell"/>
</dbReference>
<name>A0A834SJS4_9FABA</name>
<dbReference type="SMART" id="SM01190">
    <property type="entry name" value="EMP24_GP25L"/>
    <property type="match status" value="1"/>
</dbReference>
<keyword evidence="4" id="KW-0732">Signal</keyword>
<dbReference type="Gene3D" id="3.30.420.10">
    <property type="entry name" value="Ribonuclease H-like superfamily/Ribonuclease H"/>
    <property type="match status" value="1"/>
</dbReference>
<evidence type="ECO:0000256" key="5">
    <source>
        <dbReference type="ARBA" id="ARBA00022989"/>
    </source>
</evidence>
<keyword evidence="3 8" id="KW-0812">Transmembrane</keyword>
<dbReference type="AlphaFoldDB" id="A0A834SJS4"/>
<dbReference type="InterPro" id="IPR009038">
    <property type="entry name" value="GOLD_dom"/>
</dbReference>
<evidence type="ECO:0000256" key="4">
    <source>
        <dbReference type="ARBA" id="ARBA00022729"/>
    </source>
</evidence>
<keyword evidence="6 9" id="KW-0472">Membrane</keyword>
<evidence type="ECO:0000256" key="1">
    <source>
        <dbReference type="ARBA" id="ARBA00004479"/>
    </source>
</evidence>
<evidence type="ECO:0000313" key="11">
    <source>
        <dbReference type="EMBL" id="KAF7804716.1"/>
    </source>
</evidence>
<feature type="transmembrane region" description="Helical" evidence="9">
    <location>
        <begin position="211"/>
        <end position="233"/>
    </location>
</feature>
<evidence type="ECO:0000256" key="8">
    <source>
        <dbReference type="RuleBase" id="RU003827"/>
    </source>
</evidence>
<dbReference type="InterPro" id="IPR036397">
    <property type="entry name" value="RNaseH_sf"/>
</dbReference>
<dbReference type="GO" id="GO:0003676">
    <property type="term" value="F:nucleic acid binding"/>
    <property type="evidence" value="ECO:0007669"/>
    <property type="project" value="InterPro"/>
</dbReference>
<dbReference type="InterPro" id="IPR015720">
    <property type="entry name" value="Emp24-like"/>
</dbReference>
<comment type="subcellular location">
    <subcellularLocation>
        <location evidence="7">Endomembrane system</location>
        <topology evidence="7">Single-pass membrane protein</topology>
    </subcellularLocation>
    <subcellularLocation>
        <location evidence="1 8">Membrane</location>
        <topology evidence="1 8">Single-pass type I membrane protein</topology>
    </subcellularLocation>
</comment>
<dbReference type="CDD" id="cd06222">
    <property type="entry name" value="RNase_H_like"/>
    <property type="match status" value="1"/>
</dbReference>
<evidence type="ECO:0000259" key="10">
    <source>
        <dbReference type="PROSITE" id="PS50866"/>
    </source>
</evidence>
<sequence length="246" mass="27872">MAIKHGLLLGLQRGFGDLIVEVDCLEAINLIKNEDISRHQLGSLIQDIRAISNSFAKISLKHVYREANHCADGLAKMGSQNNLPYTVWESPPSAINLAVLADSSGHVSWRSCGVYLKGTSGDKFEFKAPESGIYDFCFNNPSSTPETVSFYIHVGHIPNEHDLAKHEHLDPIHVKIAELREALESIIAEQRYLKAREARHRRTNESTRKRVVFYTILEYVLFATTSILQVIYIRRLFSKSFAYTRV</sequence>
<proteinExistence type="inferred from homology"/>
<dbReference type="InterPro" id="IPR036598">
    <property type="entry name" value="GOLD_dom_sf"/>
</dbReference>
<gene>
    <name evidence="11" type="ORF">G2W53_043827</name>
</gene>
<evidence type="ECO:0000256" key="2">
    <source>
        <dbReference type="ARBA" id="ARBA00007104"/>
    </source>
</evidence>
<dbReference type="Pfam" id="PF01105">
    <property type="entry name" value="EMP24_GP25L"/>
    <property type="match status" value="1"/>
</dbReference>
<dbReference type="Proteomes" id="UP000634136">
    <property type="component" value="Unassembled WGS sequence"/>
</dbReference>